<name>D8MAU4_BLAHO</name>
<evidence type="ECO:0000259" key="4">
    <source>
        <dbReference type="SMART" id="SM00382"/>
    </source>
</evidence>
<dbReference type="GeneID" id="24921816"/>
<dbReference type="EMBL" id="FN668690">
    <property type="protein sequence ID" value="CBK25183.2"/>
    <property type="molecule type" value="Genomic_DNA"/>
</dbReference>
<keyword evidence="6" id="KW-1185">Reference proteome</keyword>
<dbReference type="GO" id="GO:0005524">
    <property type="term" value="F:ATP binding"/>
    <property type="evidence" value="ECO:0007669"/>
    <property type="project" value="UniProtKB-KW"/>
</dbReference>
<gene>
    <name evidence="5" type="ORF">GSBLH_T00004815001</name>
</gene>
<dbReference type="Pfam" id="PF03969">
    <property type="entry name" value="AFG1_ATPase"/>
    <property type="match status" value="1"/>
</dbReference>
<organism evidence="5">
    <name type="scientific">Blastocystis hominis</name>
    <dbReference type="NCBI Taxonomy" id="12968"/>
    <lineage>
        <taxon>Eukaryota</taxon>
        <taxon>Sar</taxon>
        <taxon>Stramenopiles</taxon>
        <taxon>Bigyra</taxon>
        <taxon>Opalozoa</taxon>
        <taxon>Opalinata</taxon>
        <taxon>Blastocystidae</taxon>
        <taxon>Blastocystis</taxon>
    </lineage>
</organism>
<dbReference type="OMA" id="IHYHNFM"/>
<keyword evidence="3" id="KW-0067">ATP-binding</keyword>
<dbReference type="GO" id="GO:0005739">
    <property type="term" value="C:mitochondrion"/>
    <property type="evidence" value="ECO:0007669"/>
    <property type="project" value="TreeGrafter"/>
</dbReference>
<dbReference type="NCBIfam" id="NF040713">
    <property type="entry name" value="ZapE"/>
    <property type="match status" value="1"/>
</dbReference>
<reference evidence="5" key="1">
    <citation type="submission" date="2010-02" db="EMBL/GenBank/DDBJ databases">
        <title>Sequencing and annotation of the Blastocystis hominis genome.</title>
        <authorList>
            <person name="Wincker P."/>
        </authorList>
    </citation>
    <scope>NUCLEOTIDE SEQUENCE</scope>
    <source>
        <strain evidence="5">Singapore isolate B</strain>
    </source>
</reference>
<dbReference type="OrthoDB" id="548867at2759"/>
<dbReference type="Proteomes" id="UP000008312">
    <property type="component" value="Unassembled WGS sequence"/>
</dbReference>
<dbReference type="InterPro" id="IPR003593">
    <property type="entry name" value="AAA+_ATPase"/>
</dbReference>
<keyword evidence="2" id="KW-0547">Nucleotide-binding</keyword>
<evidence type="ECO:0000256" key="3">
    <source>
        <dbReference type="ARBA" id="ARBA00022840"/>
    </source>
</evidence>
<evidence type="ECO:0000313" key="6">
    <source>
        <dbReference type="Proteomes" id="UP000008312"/>
    </source>
</evidence>
<dbReference type="PANTHER" id="PTHR12169:SF6">
    <property type="entry name" value="AFG1-LIKE ATPASE"/>
    <property type="match status" value="1"/>
</dbReference>
<sequence length="506" mass="56948">MISSISKLVRFQNLSRVAVKAISCHTAVSSIHAPLRRFSSTAQPRVSLSSGNEGDFVFAQTAYKFDETIASFNGPVNHYDSLVKRGLIIDDPYQREVVKILQGIYNNLLSYYSNPANLASPSSTPAPAPAKKSSAWSWFKRASSSAPPATALSAVEEVKNTGTNYAFTSSPAVSAPLQTFAAPKGLYLWGGPGCGKTYLMDLLYNSLQTETIRKARVDFHSFMLEIHMKLHQFRQKYGARSDPLPDIARSIAERTNVLFFDEFQVTDVADAMMMKRLFSSLFSNNVTVISTSNREPDDLYRDGVQRDRFIPFIYLLKAQCPVLHLNSGKDYRFGGRKDSRTYFYPLTAENEKSVNAMFDFVAGTTSYKSGNVEVVQGRQIYVGKYANGVCEFDFAELCKKPTGASDYISLCSQFHTMVLKNIPVFTMDSLTELRRFITLVDELYQYKVKLICTTEAPLVKLFQLNRESALDEVFACDRTLSRLEEMQSNHYLQTLHFLQKPKLETV</sequence>
<protein>
    <submittedName>
        <fullName evidence="5">AFG1-like ATPase</fullName>
    </submittedName>
</protein>
<dbReference type="InParanoid" id="D8MAU4"/>
<dbReference type="SMART" id="SM00382">
    <property type="entry name" value="AAA"/>
    <property type="match status" value="1"/>
</dbReference>
<feature type="domain" description="AAA+ ATPase" evidence="4">
    <location>
        <begin position="182"/>
        <end position="319"/>
    </location>
</feature>
<dbReference type="GO" id="GO:0016887">
    <property type="term" value="F:ATP hydrolysis activity"/>
    <property type="evidence" value="ECO:0007669"/>
    <property type="project" value="InterPro"/>
</dbReference>
<dbReference type="SUPFAM" id="SSF52540">
    <property type="entry name" value="P-loop containing nucleoside triphosphate hydrolases"/>
    <property type="match status" value="1"/>
</dbReference>
<accession>D8MAU4</accession>
<comment type="similarity">
    <text evidence="1">Belongs to the AFG1 ATPase family.</text>
</comment>
<dbReference type="InterPro" id="IPR027417">
    <property type="entry name" value="P-loop_NTPase"/>
</dbReference>
<dbReference type="FunCoup" id="D8MAU4">
    <property type="interactions" value="70"/>
</dbReference>
<dbReference type="CDD" id="cd00009">
    <property type="entry name" value="AAA"/>
    <property type="match status" value="1"/>
</dbReference>
<dbReference type="AlphaFoldDB" id="D8MAU4"/>
<dbReference type="RefSeq" id="XP_012899231.1">
    <property type="nucleotide sequence ID" value="XM_013043777.1"/>
</dbReference>
<dbReference type="PANTHER" id="PTHR12169">
    <property type="entry name" value="ATPASE N2B"/>
    <property type="match status" value="1"/>
</dbReference>
<evidence type="ECO:0000256" key="2">
    <source>
        <dbReference type="ARBA" id="ARBA00022741"/>
    </source>
</evidence>
<proteinExistence type="inferred from homology"/>
<dbReference type="Gene3D" id="3.40.50.300">
    <property type="entry name" value="P-loop containing nucleotide triphosphate hydrolases"/>
    <property type="match status" value="1"/>
</dbReference>
<evidence type="ECO:0000313" key="5">
    <source>
        <dbReference type="EMBL" id="CBK25183.2"/>
    </source>
</evidence>
<dbReference type="InterPro" id="IPR005654">
    <property type="entry name" value="ATPase_AFG1-like"/>
</dbReference>
<evidence type="ECO:0000256" key="1">
    <source>
        <dbReference type="ARBA" id="ARBA00010322"/>
    </source>
</evidence>